<evidence type="ECO:0000259" key="3">
    <source>
        <dbReference type="Pfam" id="PF04809"/>
    </source>
</evidence>
<evidence type="ECO:0000313" key="4">
    <source>
        <dbReference type="EMBL" id="NVZ11013.1"/>
    </source>
</evidence>
<reference evidence="4 5" key="1">
    <citation type="submission" date="2020-06" db="EMBL/GenBank/DDBJ databases">
        <title>Whole-genome sequence of Allochromatium humboldtianum DSM 21881, type strain.</title>
        <authorList>
            <person name="Kyndt J.A."/>
            <person name="Meyer T.E."/>
        </authorList>
    </citation>
    <scope>NUCLEOTIDE SEQUENCE [LARGE SCALE GENOMIC DNA]</scope>
    <source>
        <strain evidence="4 5">DSM 21881</strain>
    </source>
</reference>
<evidence type="ECO:0000256" key="2">
    <source>
        <dbReference type="SAM" id="MobiDB-lite"/>
    </source>
</evidence>
<evidence type="ECO:0000256" key="1">
    <source>
        <dbReference type="ARBA" id="ARBA00010832"/>
    </source>
</evidence>
<keyword evidence="5" id="KW-1185">Reference proteome</keyword>
<dbReference type="Proteomes" id="UP000592294">
    <property type="component" value="Unassembled WGS sequence"/>
</dbReference>
<dbReference type="RefSeq" id="WP_176977735.1">
    <property type="nucleotide sequence ID" value="NZ_JABZEO010000014.1"/>
</dbReference>
<dbReference type="InterPro" id="IPR006894">
    <property type="entry name" value="HupH_Hydgase_express_prot_C"/>
</dbReference>
<feature type="region of interest" description="Disordered" evidence="2">
    <location>
        <begin position="1"/>
        <end position="21"/>
    </location>
</feature>
<accession>A0A850RQ37</accession>
<proteinExistence type="inferred from homology"/>
<comment type="caution">
    <text evidence="4">The sequence shown here is derived from an EMBL/GenBank/DDBJ whole genome shotgun (WGS) entry which is preliminary data.</text>
</comment>
<sequence length="155" mass="16576">MSGLDPTIGHPSSGASCARSRHEHGHALPILHEIRHALERLLASGEETRIDLHSMPFGPGDLERLTAVLGSGEVQARVEALGPTLIQETAIPGVWLVDYRGLEDQRLSYQIEIAAIPEILRPRPEDLAESLGALEDRLSESGLDAAAPNASPPSS</sequence>
<gene>
    <name evidence="4" type="ORF">HW932_17280</name>
</gene>
<dbReference type="AlphaFoldDB" id="A0A850RQ37"/>
<evidence type="ECO:0000313" key="5">
    <source>
        <dbReference type="Proteomes" id="UP000592294"/>
    </source>
</evidence>
<name>A0A850RQ37_9GAMM</name>
<protein>
    <submittedName>
        <fullName evidence="4">Hydrogenase expression/formation protein</fullName>
    </submittedName>
</protein>
<dbReference type="Gene3D" id="3.30.1370.140">
    <property type="entry name" value="HupH hydrogenase expression protein, C-terminal domain"/>
    <property type="match status" value="1"/>
</dbReference>
<comment type="similarity">
    <text evidence="1">Belongs to the HupH/HyaF family.</text>
</comment>
<organism evidence="4 5">
    <name type="scientific">Allochromatium humboldtianum</name>
    <dbReference type="NCBI Taxonomy" id="504901"/>
    <lineage>
        <taxon>Bacteria</taxon>
        <taxon>Pseudomonadati</taxon>
        <taxon>Pseudomonadota</taxon>
        <taxon>Gammaproteobacteria</taxon>
        <taxon>Chromatiales</taxon>
        <taxon>Chromatiaceae</taxon>
        <taxon>Allochromatium</taxon>
    </lineage>
</organism>
<dbReference type="EMBL" id="JABZEO010000014">
    <property type="protein sequence ID" value="NVZ11013.1"/>
    <property type="molecule type" value="Genomic_DNA"/>
</dbReference>
<feature type="domain" description="HupH hydrogenase expression protein C-terminal" evidence="3">
    <location>
        <begin position="27"/>
        <end position="139"/>
    </location>
</feature>
<dbReference type="Pfam" id="PF04809">
    <property type="entry name" value="HupH_C"/>
    <property type="match status" value="1"/>
</dbReference>
<dbReference type="InterPro" id="IPR038527">
    <property type="entry name" value="HupH_C_sf"/>
</dbReference>